<dbReference type="KEGG" id="tsin:OXH18_21110"/>
<evidence type="ECO:0000256" key="2">
    <source>
        <dbReference type="ARBA" id="ARBA00022525"/>
    </source>
</evidence>
<dbReference type="SUPFAM" id="SSF51120">
    <property type="entry name" value="beta-Roll"/>
    <property type="match status" value="1"/>
</dbReference>
<protein>
    <submittedName>
        <fullName evidence="3">Calcium-binding protein</fullName>
    </submittedName>
</protein>
<evidence type="ECO:0000256" key="1">
    <source>
        <dbReference type="ARBA" id="ARBA00004613"/>
    </source>
</evidence>
<dbReference type="GO" id="GO:0005576">
    <property type="term" value="C:extracellular region"/>
    <property type="evidence" value="ECO:0007669"/>
    <property type="project" value="UniProtKB-SubCell"/>
</dbReference>
<dbReference type="PRINTS" id="PR00313">
    <property type="entry name" value="CABNDNGRPT"/>
</dbReference>
<gene>
    <name evidence="3" type="ORF">OXH18_21110</name>
</gene>
<dbReference type="EMBL" id="CP113797">
    <property type="protein sequence ID" value="WAL59644.1"/>
    <property type="molecule type" value="Genomic_DNA"/>
</dbReference>
<reference evidence="3" key="1">
    <citation type="submission" date="2022-12" db="EMBL/GenBank/DDBJ databases">
        <title>Polyphasic identification of a Novel Hot-Spring Cyanobacterium Ocullathermofonsia sinensis gen nov. sp. nov. and Genomic Insights on its Adaptations to the Thermal Habitat.</title>
        <authorList>
            <person name="Daroch M."/>
            <person name="Tang J."/>
            <person name="Jiang Y."/>
        </authorList>
    </citation>
    <scope>NUCLEOTIDE SEQUENCE</scope>
    <source>
        <strain evidence="3">PKUAC-SCTA174</strain>
    </source>
</reference>
<evidence type="ECO:0000313" key="3">
    <source>
        <dbReference type="EMBL" id="WAL59644.1"/>
    </source>
</evidence>
<organism evidence="3 4">
    <name type="scientific">Thermocoleostomius sinensis A174</name>
    <dbReference type="NCBI Taxonomy" id="2016057"/>
    <lineage>
        <taxon>Bacteria</taxon>
        <taxon>Bacillati</taxon>
        <taxon>Cyanobacteriota</taxon>
        <taxon>Cyanophyceae</taxon>
        <taxon>Oculatellales</taxon>
        <taxon>Oculatellaceae</taxon>
        <taxon>Thermocoleostomius</taxon>
    </lineage>
</organism>
<dbReference type="InterPro" id="IPR018511">
    <property type="entry name" value="Hemolysin-typ_Ca-bd_CS"/>
</dbReference>
<proteinExistence type="predicted"/>
<dbReference type="GO" id="GO:0005509">
    <property type="term" value="F:calcium ion binding"/>
    <property type="evidence" value="ECO:0007669"/>
    <property type="project" value="InterPro"/>
</dbReference>
<dbReference type="PROSITE" id="PS00330">
    <property type="entry name" value="HEMOLYSIN_CALCIUM"/>
    <property type="match status" value="3"/>
</dbReference>
<dbReference type="Proteomes" id="UP001163152">
    <property type="component" value="Chromosome"/>
</dbReference>
<dbReference type="InterPro" id="IPR011049">
    <property type="entry name" value="Serralysin-like_metalloprot_C"/>
</dbReference>
<dbReference type="AlphaFoldDB" id="A0A9E9C6U6"/>
<keyword evidence="2" id="KW-0964">Secreted</keyword>
<keyword evidence="4" id="KW-1185">Reference proteome</keyword>
<dbReference type="PANTHER" id="PTHR38340:SF1">
    <property type="entry name" value="S-LAYER PROTEIN"/>
    <property type="match status" value="1"/>
</dbReference>
<dbReference type="RefSeq" id="WP_268609438.1">
    <property type="nucleotide sequence ID" value="NZ_CP113797.1"/>
</dbReference>
<name>A0A9E9C6U6_9CYAN</name>
<comment type="subcellular location">
    <subcellularLocation>
        <location evidence="1">Secreted</location>
    </subcellularLocation>
</comment>
<accession>A0A9E9C6U6</accession>
<dbReference type="InterPro" id="IPR050557">
    <property type="entry name" value="RTX_toxin/Mannuronan_C5-epim"/>
</dbReference>
<dbReference type="Gene3D" id="2.150.10.10">
    <property type="entry name" value="Serralysin-like metalloprotease, C-terminal"/>
    <property type="match status" value="2"/>
</dbReference>
<sequence length="298" mass="30540">MSNTTQKALDAILEALQNNEEIRPITGRRRFNGTSNADIFIGSDRNNVARGKRGNDILVGIAGNNTLDGGNGNDLLIGGDGIDVLSGGNNRDTLLGGAGDDQLDGGNGNDFLDGGLGADVLTGGNGVDQLVGGAGVDTLTGGADRDQFIYNGDLFANGTPALVAAPNIKVLNTPDIITDYMIGEDQFVFDRANLGSKDIVFQKGTASGIAADGNVIVLTDGFAAAGAAARAIANNENIQAKEGVFVYFNTTLGLTRTVYSQDLANGGDISVLANLDNQRGAVGQANIANFTANDFGLA</sequence>
<dbReference type="PANTHER" id="PTHR38340">
    <property type="entry name" value="S-LAYER PROTEIN"/>
    <property type="match status" value="1"/>
</dbReference>
<dbReference type="InterPro" id="IPR001343">
    <property type="entry name" value="Hemolysn_Ca-bd"/>
</dbReference>
<dbReference type="Pfam" id="PF00353">
    <property type="entry name" value="HemolysinCabind"/>
    <property type="match status" value="3"/>
</dbReference>
<evidence type="ECO:0000313" key="4">
    <source>
        <dbReference type="Proteomes" id="UP001163152"/>
    </source>
</evidence>